<feature type="domain" description="EF-hand" evidence="3">
    <location>
        <begin position="225"/>
        <end position="260"/>
    </location>
</feature>
<sequence>MFVAQVAADIFNSKVNFELGFPHRPTILEVTRATEAAFSNEIALRRPENVPPHNFHVAKIKVYDEEKSKWVDLLSEGQLFDYCQLYAFQPENPWHKESQKEIPAAVKPPTSAQRYPVNNSTAGAVVAATAATSATRGTANGGSSQGALAPYTGSRTPGSQRGEPQSARRTSFQANTSGALIPKVPVEATQEEKVRVLFAELDIKGNRVLELEDFKQGFRTFNLDFSAATVEDLFEKADTNRDGTISFSEFERFARLYPIMTDCLYFRSKAFWDEEQIKREIEAERLAVRQAEQAVELARKAVEDAEQDVDVSKAAVVAAEADLKDRTDRLRDLTRDMDNAKREKERAIREKKEREKELLDVKEREKEMRKAAQEVARDAEKLDRRAAALDGEAASADDKVRQLEKALDEARRAAERARLAAEQAARDAAVGKERARDATKDADEAARDVPRAEDAVRIAERNVSAADHNARELEGMGRDLSREAEEAALRRDQSEKAVEDAKGRLRTREHQLDDVKHQVDEREQAAKQKEAELVEQRKQRELVSQHERALIEQELRLREQRDSLEERETKLMSEASSFLGNLRTQLQGGRSYSRD</sequence>
<dbReference type="Gene3D" id="1.10.238.10">
    <property type="entry name" value="EF-hand"/>
    <property type="match status" value="1"/>
</dbReference>
<dbReference type="Proteomes" id="UP000192257">
    <property type="component" value="Unassembled WGS sequence"/>
</dbReference>
<dbReference type="InterPro" id="IPR011992">
    <property type="entry name" value="EF-hand-dom_pair"/>
</dbReference>
<evidence type="ECO:0000256" key="1">
    <source>
        <dbReference type="ARBA" id="ARBA00022837"/>
    </source>
</evidence>
<dbReference type="InterPro" id="IPR018247">
    <property type="entry name" value="EF_Hand_1_Ca_BS"/>
</dbReference>
<feature type="compositionally biased region" description="Polar residues" evidence="2">
    <location>
        <begin position="153"/>
        <end position="174"/>
    </location>
</feature>
<dbReference type="PROSITE" id="PS00018">
    <property type="entry name" value="EF_HAND_1"/>
    <property type="match status" value="1"/>
</dbReference>
<dbReference type="Gene3D" id="3.10.20.650">
    <property type="match status" value="1"/>
</dbReference>
<comment type="caution">
    <text evidence="4">The sequence shown here is derived from an EMBL/GenBank/DDBJ whole genome shotgun (WGS) entry which is preliminary data.</text>
</comment>
<dbReference type="RefSeq" id="XP_028880110.1">
    <property type="nucleotide sequence ID" value="XM_029028711.1"/>
</dbReference>
<reference evidence="4 5" key="1">
    <citation type="submission" date="2017-03" db="EMBL/GenBank/DDBJ databases">
        <title>An alternative strategy for trypanosome survival in the mammalian bloodstream revealed through genome and transcriptome analysis of the ubiquitous bovine parasite Trypanosoma (Megatrypanum) theileri.</title>
        <authorList>
            <person name="Kelly S."/>
            <person name="Ivens A."/>
            <person name="Mott A."/>
            <person name="O'Neill E."/>
            <person name="Emms D."/>
            <person name="Macleod O."/>
            <person name="Voorheis P."/>
            <person name="Matthews J."/>
            <person name="Matthews K."/>
            <person name="Carrington M."/>
        </authorList>
    </citation>
    <scope>NUCLEOTIDE SEQUENCE [LARGE SCALE GENOMIC DNA]</scope>
    <source>
        <strain evidence="4">Edinburgh</strain>
    </source>
</reference>
<feature type="region of interest" description="Disordered" evidence="2">
    <location>
        <begin position="133"/>
        <end position="174"/>
    </location>
</feature>
<evidence type="ECO:0000313" key="5">
    <source>
        <dbReference type="Proteomes" id="UP000192257"/>
    </source>
</evidence>
<feature type="compositionally biased region" description="Basic and acidic residues" evidence="2">
    <location>
        <begin position="429"/>
        <end position="455"/>
    </location>
</feature>
<accession>A0A1X0NMV7</accession>
<dbReference type="VEuPathDB" id="TriTrypDB:TM35_000312300"/>
<dbReference type="Pfam" id="PF13499">
    <property type="entry name" value="EF-hand_7"/>
    <property type="match status" value="1"/>
</dbReference>
<dbReference type="CDD" id="cd00051">
    <property type="entry name" value="EFh"/>
    <property type="match status" value="1"/>
</dbReference>
<dbReference type="SUPFAM" id="SSF47473">
    <property type="entry name" value="EF-hand"/>
    <property type="match status" value="1"/>
</dbReference>
<dbReference type="EMBL" id="NBCO01000031">
    <property type="protein sequence ID" value="ORC86044.1"/>
    <property type="molecule type" value="Genomic_DNA"/>
</dbReference>
<dbReference type="PROSITE" id="PS50222">
    <property type="entry name" value="EF_HAND_2"/>
    <property type="match status" value="2"/>
</dbReference>
<protein>
    <recommendedName>
        <fullName evidence="3">EF-hand domain-containing protein</fullName>
    </recommendedName>
</protein>
<evidence type="ECO:0000259" key="3">
    <source>
        <dbReference type="PROSITE" id="PS50222"/>
    </source>
</evidence>
<organism evidence="4 5">
    <name type="scientific">Trypanosoma theileri</name>
    <dbReference type="NCBI Taxonomy" id="67003"/>
    <lineage>
        <taxon>Eukaryota</taxon>
        <taxon>Discoba</taxon>
        <taxon>Euglenozoa</taxon>
        <taxon>Kinetoplastea</taxon>
        <taxon>Metakinetoplastina</taxon>
        <taxon>Trypanosomatida</taxon>
        <taxon>Trypanosomatidae</taxon>
        <taxon>Trypanosoma</taxon>
    </lineage>
</organism>
<proteinExistence type="predicted"/>
<dbReference type="InterPro" id="IPR002048">
    <property type="entry name" value="EF_hand_dom"/>
</dbReference>
<evidence type="ECO:0000313" key="4">
    <source>
        <dbReference type="EMBL" id="ORC86044.1"/>
    </source>
</evidence>
<dbReference type="STRING" id="67003.A0A1X0NMV7"/>
<dbReference type="GO" id="GO:0005509">
    <property type="term" value="F:calcium ion binding"/>
    <property type="evidence" value="ECO:0007669"/>
    <property type="project" value="InterPro"/>
</dbReference>
<dbReference type="OrthoDB" id="26525at2759"/>
<feature type="domain" description="EF-hand" evidence="3">
    <location>
        <begin position="189"/>
        <end position="224"/>
    </location>
</feature>
<evidence type="ECO:0000256" key="2">
    <source>
        <dbReference type="SAM" id="MobiDB-lite"/>
    </source>
</evidence>
<dbReference type="AlphaFoldDB" id="A0A1X0NMV7"/>
<keyword evidence="1" id="KW-0106">Calcium</keyword>
<keyword evidence="5" id="KW-1185">Reference proteome</keyword>
<dbReference type="SMART" id="SM00054">
    <property type="entry name" value="EFh"/>
    <property type="match status" value="2"/>
</dbReference>
<feature type="compositionally biased region" description="Basic and acidic residues" evidence="2">
    <location>
        <begin position="468"/>
        <end position="532"/>
    </location>
</feature>
<name>A0A1X0NMV7_9TRYP</name>
<dbReference type="GeneID" id="39988491"/>
<dbReference type="SUPFAM" id="SSF57997">
    <property type="entry name" value="Tropomyosin"/>
    <property type="match status" value="1"/>
</dbReference>
<gene>
    <name evidence="4" type="ORF">TM35_000312300</name>
</gene>
<dbReference type="FunFam" id="3.10.20.650:FF:000001">
    <property type="entry name" value="Calmodulin-like protein containing EF hand domain"/>
    <property type="match status" value="1"/>
</dbReference>
<feature type="region of interest" description="Disordered" evidence="2">
    <location>
        <begin position="467"/>
        <end position="532"/>
    </location>
</feature>
<feature type="region of interest" description="Disordered" evidence="2">
    <location>
        <begin position="424"/>
        <end position="455"/>
    </location>
</feature>